<organism evidence="1 2">
    <name type="scientific">Cinchona calisaya</name>
    <dbReference type="NCBI Taxonomy" id="153742"/>
    <lineage>
        <taxon>Eukaryota</taxon>
        <taxon>Viridiplantae</taxon>
        <taxon>Streptophyta</taxon>
        <taxon>Embryophyta</taxon>
        <taxon>Tracheophyta</taxon>
        <taxon>Spermatophyta</taxon>
        <taxon>Magnoliopsida</taxon>
        <taxon>eudicotyledons</taxon>
        <taxon>Gunneridae</taxon>
        <taxon>Pentapetalae</taxon>
        <taxon>asterids</taxon>
        <taxon>lamiids</taxon>
        <taxon>Gentianales</taxon>
        <taxon>Rubiaceae</taxon>
        <taxon>Cinchonoideae</taxon>
        <taxon>Cinchoneae</taxon>
        <taxon>Cinchona</taxon>
    </lineage>
</organism>
<proteinExistence type="predicted"/>
<gene>
    <name evidence="1" type="ORF">ACH5RR_015313</name>
</gene>
<dbReference type="Proteomes" id="UP001630127">
    <property type="component" value="Unassembled WGS sequence"/>
</dbReference>
<protein>
    <submittedName>
        <fullName evidence="1">Uncharacterized protein</fullName>
    </submittedName>
</protein>
<name>A0ABD2ZSU9_9GENT</name>
<comment type="caution">
    <text evidence="1">The sequence shown here is derived from an EMBL/GenBank/DDBJ whole genome shotgun (WGS) entry which is preliminary data.</text>
</comment>
<reference evidence="1 2" key="1">
    <citation type="submission" date="2024-11" db="EMBL/GenBank/DDBJ databases">
        <title>A near-complete genome assembly of Cinchona calisaya.</title>
        <authorList>
            <person name="Lian D.C."/>
            <person name="Zhao X.W."/>
            <person name="Wei L."/>
        </authorList>
    </citation>
    <scope>NUCLEOTIDE SEQUENCE [LARGE SCALE GENOMIC DNA]</scope>
    <source>
        <tissue evidence="1">Nenye</tissue>
    </source>
</reference>
<evidence type="ECO:0000313" key="1">
    <source>
        <dbReference type="EMBL" id="KAL3522479.1"/>
    </source>
</evidence>
<keyword evidence="2" id="KW-1185">Reference proteome</keyword>
<dbReference type="AlphaFoldDB" id="A0ABD2ZSU9"/>
<accession>A0ABD2ZSU9</accession>
<sequence length="239" mass="27457">MIRLTNNLGSSYFEQELFTAARALVDHHRSQGVHVGSFLSGLKSKPMVRAPTSISAASPLRTSASASSTTLTTSPMGISSFIYHNHNCRCRTHCHGEMEFTPADERISTGSRDLSWVAQIVLNLVFVGKVKNHAHSMRIFEKEKEIGYKKKAMDIQLQHSLAKALKEKDLEYRKAFSIKYHKIEKKIKEMGSRLYFSKKIWVTLEKDIDLHIEKLEDLQRQIKPARWSPTLHWPRLRLI</sequence>
<evidence type="ECO:0000313" key="2">
    <source>
        <dbReference type="Proteomes" id="UP001630127"/>
    </source>
</evidence>
<dbReference type="EMBL" id="JBJUIK010000007">
    <property type="protein sequence ID" value="KAL3522479.1"/>
    <property type="molecule type" value="Genomic_DNA"/>
</dbReference>